<comment type="similarity">
    <text evidence="1">Belongs to the amidase family.</text>
</comment>
<dbReference type="Pfam" id="PF01425">
    <property type="entry name" value="Amidase"/>
    <property type="match status" value="2"/>
</dbReference>
<dbReference type="SUPFAM" id="SSF75304">
    <property type="entry name" value="Amidase signature (AS) enzymes"/>
    <property type="match status" value="1"/>
</dbReference>
<dbReference type="PROSITE" id="PS00571">
    <property type="entry name" value="AMIDASES"/>
    <property type="match status" value="1"/>
</dbReference>
<sequence length="489" mass="52279">MQATANFSFVKLYGLKGTLGCVKISWRPLKSRRTPSFQHCLDNSCLFKAHRILKSVNGVEKEYCKGLRGETWTKACSERVMSTVSHKYLGAFIDDFVLHPTQEGSLSGLSFCAKDNIDVGGRRTGAGNPTWRATHDAARETSPVVQMLLDSGATLVGKTHLDELAYSLNGENAHYGTPLNVAEPSRIPGGSSSGSAAAVAGGVADIGLGTDTAGSVRVPASYCGLHGFRPTHGRVPLQGVVPLAESFDTVGWFARNATVLRLAGQALLGPQPGAAKLDRCRWIVATDAFDLADDETRQAVYDALSCEFAAVASVLGSPSERCVASKGDGGSLESWLDVFRTIQSWEAWQNHGAWIEAEQPSFGPGIRERFEAAARTTRGEAMAARAERERIARRVHDLLGEDGVLAVPTCPGPAPLLDTPVEELEAFRRRLLSLTSLAPLCGLPQVTLPIAAVNNLPVGWSLIGPKNSDEGLLRLAEKLMGILPAQTGR</sequence>
<dbReference type="AlphaFoldDB" id="A0A061SA38"/>
<dbReference type="Gene3D" id="3.90.1300.10">
    <property type="entry name" value="Amidase signature (AS) domain"/>
    <property type="match status" value="1"/>
</dbReference>
<feature type="domain" description="Amidase" evidence="2">
    <location>
        <begin position="365"/>
        <end position="473"/>
    </location>
</feature>
<dbReference type="NCBIfam" id="NF006169">
    <property type="entry name" value="PRK08310.1"/>
    <property type="match status" value="1"/>
</dbReference>
<accession>A0A061SA38</accession>
<gene>
    <name evidence="3" type="ORF">TSPGSL018_11910</name>
</gene>
<dbReference type="PANTHER" id="PTHR46310:SF7">
    <property type="entry name" value="AMIDASE 1"/>
    <property type="match status" value="1"/>
</dbReference>
<dbReference type="InterPro" id="IPR023631">
    <property type="entry name" value="Amidase_dom"/>
</dbReference>
<dbReference type="EMBL" id="GBEZ01005567">
    <property type="protein sequence ID" value="JAC79755.1"/>
    <property type="molecule type" value="Transcribed_RNA"/>
</dbReference>
<dbReference type="PANTHER" id="PTHR46310">
    <property type="entry name" value="AMIDASE 1"/>
    <property type="match status" value="1"/>
</dbReference>
<evidence type="ECO:0000313" key="3">
    <source>
        <dbReference type="EMBL" id="JAC79755.1"/>
    </source>
</evidence>
<protein>
    <submittedName>
        <fullName evidence="3">Amidase</fullName>
    </submittedName>
</protein>
<dbReference type="InterPro" id="IPR020556">
    <property type="entry name" value="Amidase_CS"/>
</dbReference>
<dbReference type="InterPro" id="IPR036928">
    <property type="entry name" value="AS_sf"/>
</dbReference>
<proteinExistence type="inferred from homology"/>
<organism evidence="3">
    <name type="scientific">Tetraselmis sp. GSL018</name>
    <dbReference type="NCBI Taxonomy" id="582737"/>
    <lineage>
        <taxon>Eukaryota</taxon>
        <taxon>Viridiplantae</taxon>
        <taxon>Chlorophyta</taxon>
        <taxon>core chlorophytes</taxon>
        <taxon>Chlorodendrophyceae</taxon>
        <taxon>Chlorodendrales</taxon>
        <taxon>Chlorodendraceae</taxon>
        <taxon>Tetraselmis</taxon>
    </lineage>
</organism>
<feature type="domain" description="Amidase" evidence="2">
    <location>
        <begin position="102"/>
        <end position="280"/>
    </location>
</feature>
<evidence type="ECO:0000259" key="2">
    <source>
        <dbReference type="Pfam" id="PF01425"/>
    </source>
</evidence>
<reference evidence="3" key="1">
    <citation type="submission" date="2014-05" db="EMBL/GenBank/DDBJ databases">
        <title>The transcriptome of the halophilic microalga Tetraselmis sp. GSL018 isolated from the Great Salt Lake, Utah.</title>
        <authorList>
            <person name="Jinkerson R.E."/>
            <person name="D'Adamo S."/>
            <person name="Posewitz M.C."/>
        </authorList>
    </citation>
    <scope>NUCLEOTIDE SEQUENCE</scope>
    <source>
        <strain evidence="3">GSL018</strain>
    </source>
</reference>
<name>A0A061SA38_9CHLO</name>
<evidence type="ECO:0000256" key="1">
    <source>
        <dbReference type="ARBA" id="ARBA00009199"/>
    </source>
</evidence>